<dbReference type="NCBIfam" id="TIGR02896">
    <property type="entry name" value="spore_III_AF"/>
    <property type="match status" value="1"/>
</dbReference>
<evidence type="ECO:0000256" key="1">
    <source>
        <dbReference type="SAM" id="Phobius"/>
    </source>
</evidence>
<feature type="transmembrane region" description="Helical" evidence="1">
    <location>
        <begin position="37"/>
        <end position="55"/>
    </location>
</feature>
<reference evidence="3" key="1">
    <citation type="journal article" date="2019" name="Int. J. Syst. Evol. Microbiol.">
        <title>The Global Catalogue of Microorganisms (GCM) 10K type strain sequencing project: providing services to taxonomists for standard genome sequencing and annotation.</title>
        <authorList>
            <consortium name="The Broad Institute Genomics Platform"/>
            <consortium name="The Broad Institute Genome Sequencing Center for Infectious Disease"/>
            <person name="Wu L."/>
            <person name="Ma J."/>
        </authorList>
    </citation>
    <scope>NUCLEOTIDE SEQUENCE [LARGE SCALE GENOMIC DNA]</scope>
    <source>
        <strain evidence="3">CCM 8749</strain>
    </source>
</reference>
<dbReference type="EMBL" id="JBHSQV010000170">
    <property type="protein sequence ID" value="MFC5987760.1"/>
    <property type="molecule type" value="Genomic_DNA"/>
</dbReference>
<gene>
    <name evidence="2" type="primary">spoIIIAF</name>
    <name evidence="2" type="ORF">ACFPXP_15245</name>
</gene>
<protein>
    <submittedName>
        <fullName evidence="2">Stage III sporulation protein AF</fullName>
    </submittedName>
</protein>
<dbReference type="RefSeq" id="WP_379895177.1">
    <property type="nucleotide sequence ID" value="NZ_CBCSCT010000027.1"/>
</dbReference>
<keyword evidence="1" id="KW-0472">Membrane</keyword>
<evidence type="ECO:0000313" key="3">
    <source>
        <dbReference type="Proteomes" id="UP001596250"/>
    </source>
</evidence>
<evidence type="ECO:0000313" key="2">
    <source>
        <dbReference type="EMBL" id="MFC5987760.1"/>
    </source>
</evidence>
<dbReference type="Proteomes" id="UP001596250">
    <property type="component" value="Unassembled WGS sequence"/>
</dbReference>
<comment type="caution">
    <text evidence="2">The sequence shown here is derived from an EMBL/GenBank/DDBJ whole genome shotgun (WGS) entry which is preliminary data.</text>
</comment>
<keyword evidence="1" id="KW-0812">Transmembrane</keyword>
<sequence length="230" mass="26518">MGWLYDWLREIIMIIMLATFVELLLPNNKLQRYVKVVISLVILLTILQPVVRFLLSGTELEVYTASLSRTEAQINQNEMTGLGSIIDNAEQMKKEQEQQTLAVVQREIEEQTRAGLQQELNQEVLEVHAELNISPDGEPRLQRLEAVISNQPTAAVEKEEEKFEPIEVQPVESVDIKVNVGEQTKPKEERVNEEDKQIIEQSLKWLEQQWGLNQEQIHVSVIAENVDHKF</sequence>
<proteinExistence type="predicted"/>
<dbReference type="Pfam" id="PF09581">
    <property type="entry name" value="Spore_III_AF"/>
    <property type="match status" value="1"/>
</dbReference>
<dbReference type="InterPro" id="IPR014245">
    <property type="entry name" value="Spore_III_AF"/>
</dbReference>
<keyword evidence="1" id="KW-1133">Transmembrane helix</keyword>
<keyword evidence="3" id="KW-1185">Reference proteome</keyword>
<accession>A0ABW1IRM9</accession>
<feature type="transmembrane region" description="Helical" evidence="1">
    <location>
        <begin position="6"/>
        <end position="25"/>
    </location>
</feature>
<name>A0ABW1IRM9_9BACL</name>
<organism evidence="2 3">
    <name type="scientific">Marinicrinis lubricantis</name>
    <dbReference type="NCBI Taxonomy" id="2086470"/>
    <lineage>
        <taxon>Bacteria</taxon>
        <taxon>Bacillati</taxon>
        <taxon>Bacillota</taxon>
        <taxon>Bacilli</taxon>
        <taxon>Bacillales</taxon>
        <taxon>Paenibacillaceae</taxon>
    </lineage>
</organism>